<evidence type="ECO:0000256" key="5">
    <source>
        <dbReference type="ARBA" id="ARBA00022692"/>
    </source>
</evidence>
<dbReference type="AlphaFoldDB" id="A0A1M4DY61"/>
<keyword evidence="7 8" id="KW-0472">Membrane</keyword>
<keyword evidence="4 8" id="KW-1003">Cell membrane</keyword>
<dbReference type="RefSeq" id="WP_225270875.1">
    <property type="nucleotide sequence ID" value="NZ_CP084058.1"/>
</dbReference>
<dbReference type="EMBL" id="LT559118">
    <property type="protein sequence ID" value="SBO91504.1"/>
    <property type="molecule type" value="Genomic_DNA"/>
</dbReference>
<keyword evidence="6 8" id="KW-1133">Transmembrane helix</keyword>
<evidence type="ECO:0000256" key="7">
    <source>
        <dbReference type="ARBA" id="ARBA00023136"/>
    </source>
</evidence>
<feature type="transmembrane region" description="Helical" evidence="8">
    <location>
        <begin position="141"/>
        <end position="170"/>
    </location>
</feature>
<comment type="similarity">
    <text evidence="2 8">Belongs to the 4-toluene sulfonate uptake permease (TSUP) (TC 2.A.102) family.</text>
</comment>
<keyword evidence="3" id="KW-0813">Transport</keyword>
<feature type="transmembrane region" description="Helical" evidence="8">
    <location>
        <begin position="182"/>
        <end position="200"/>
    </location>
</feature>
<dbReference type="InterPro" id="IPR002781">
    <property type="entry name" value="TM_pro_TauE-like"/>
</dbReference>
<accession>A0A1M4DY61</accession>
<comment type="subcellular location">
    <subcellularLocation>
        <location evidence="1 8">Cell membrane</location>
        <topology evidence="1 8">Multi-pass membrane protein</topology>
    </subcellularLocation>
</comment>
<sequence length="251" mass="25446">MTGWELAAVCAAGVVAGAINAVVGSGSLITFPTLVALGVDPVTANVSNTVGLVPGSFSAAYGYRTELRGQRDRLLRLGAASALGALIGGILLLFLDPDVFEIVVVALIALACVLVVTQPRLNGWVAARRRQPHPHGGAALWLGVLGAGVYGGYFGAAQGVLLIGLLGIFLDDDLQRVNAAKNVLALIVNGVAAAFFVVAADVDWQAAAGVALGAILGGWLGARLGRRIPAPVLRAVIVCVGVAAIIVLVYG</sequence>
<evidence type="ECO:0000256" key="4">
    <source>
        <dbReference type="ARBA" id="ARBA00022475"/>
    </source>
</evidence>
<dbReference type="GO" id="GO:0005886">
    <property type="term" value="C:plasma membrane"/>
    <property type="evidence" value="ECO:0007669"/>
    <property type="project" value="UniProtKB-SubCell"/>
</dbReference>
<feature type="transmembrane region" description="Helical" evidence="8">
    <location>
        <begin position="102"/>
        <end position="121"/>
    </location>
</feature>
<evidence type="ECO:0000256" key="1">
    <source>
        <dbReference type="ARBA" id="ARBA00004651"/>
    </source>
</evidence>
<dbReference type="Pfam" id="PF01925">
    <property type="entry name" value="TauE"/>
    <property type="match status" value="1"/>
</dbReference>
<evidence type="ECO:0000256" key="2">
    <source>
        <dbReference type="ARBA" id="ARBA00009142"/>
    </source>
</evidence>
<evidence type="ECO:0000256" key="3">
    <source>
        <dbReference type="ARBA" id="ARBA00022448"/>
    </source>
</evidence>
<gene>
    <name evidence="9" type="ORF">BN4615_P1018</name>
</gene>
<feature type="transmembrane region" description="Helical" evidence="8">
    <location>
        <begin position="74"/>
        <end position="95"/>
    </location>
</feature>
<keyword evidence="5 8" id="KW-0812">Transmembrane</keyword>
<evidence type="ECO:0000256" key="6">
    <source>
        <dbReference type="ARBA" id="ARBA00022989"/>
    </source>
</evidence>
<proteinExistence type="inferred from homology"/>
<dbReference type="PANTHER" id="PTHR30269">
    <property type="entry name" value="TRANSMEMBRANE PROTEIN YFCA"/>
    <property type="match status" value="1"/>
</dbReference>
<name>A0A1M4DY61_9ACTN</name>
<evidence type="ECO:0000256" key="8">
    <source>
        <dbReference type="RuleBase" id="RU363041"/>
    </source>
</evidence>
<feature type="transmembrane region" description="Helical" evidence="8">
    <location>
        <begin position="206"/>
        <end position="225"/>
    </location>
</feature>
<protein>
    <recommendedName>
        <fullName evidence="8">Probable membrane transporter protein</fullName>
    </recommendedName>
</protein>
<organism evidence="9">
    <name type="scientific">Nonomuraea gerenzanensis</name>
    <dbReference type="NCBI Taxonomy" id="93944"/>
    <lineage>
        <taxon>Bacteria</taxon>
        <taxon>Bacillati</taxon>
        <taxon>Actinomycetota</taxon>
        <taxon>Actinomycetes</taxon>
        <taxon>Streptosporangiales</taxon>
        <taxon>Streptosporangiaceae</taxon>
        <taxon>Nonomuraea</taxon>
    </lineage>
</organism>
<dbReference type="PANTHER" id="PTHR30269:SF0">
    <property type="entry name" value="MEMBRANE TRANSPORTER PROTEIN YFCA-RELATED"/>
    <property type="match status" value="1"/>
</dbReference>
<evidence type="ECO:0000313" key="9">
    <source>
        <dbReference type="EMBL" id="SBO91504.1"/>
    </source>
</evidence>
<dbReference type="InterPro" id="IPR052017">
    <property type="entry name" value="TSUP"/>
</dbReference>
<reference evidence="9" key="1">
    <citation type="submission" date="2016-04" db="EMBL/GenBank/DDBJ databases">
        <authorList>
            <person name="Evans L.H."/>
            <person name="Alamgir A."/>
            <person name="Owens N."/>
            <person name="Weber N.D."/>
            <person name="Virtaneva K."/>
            <person name="Barbian K."/>
            <person name="Babar A."/>
            <person name="Rosenke K."/>
        </authorList>
    </citation>
    <scope>NUCLEOTIDE SEQUENCE</scope>
    <source>
        <strain evidence="9">Nono1</strain>
    </source>
</reference>
<feature type="transmembrane region" description="Helical" evidence="8">
    <location>
        <begin position="232"/>
        <end position="250"/>
    </location>
</feature>